<proteinExistence type="predicted"/>
<protein>
    <submittedName>
        <fullName evidence="3">Uncharacterized protein</fullName>
    </submittedName>
</protein>
<feature type="transmembrane region" description="Helical" evidence="2">
    <location>
        <begin position="52"/>
        <end position="76"/>
    </location>
</feature>
<keyword evidence="2" id="KW-1133">Transmembrane helix</keyword>
<feature type="compositionally biased region" description="Basic residues" evidence="1">
    <location>
        <begin position="91"/>
        <end position="106"/>
    </location>
</feature>
<keyword evidence="4" id="KW-1185">Reference proteome</keyword>
<keyword evidence="2" id="KW-0472">Membrane</keyword>
<evidence type="ECO:0000313" key="4">
    <source>
        <dbReference type="Proteomes" id="UP000735302"/>
    </source>
</evidence>
<evidence type="ECO:0000256" key="1">
    <source>
        <dbReference type="SAM" id="MobiDB-lite"/>
    </source>
</evidence>
<keyword evidence="2" id="KW-0812">Transmembrane</keyword>
<dbReference type="EMBL" id="BLXT01004061">
    <property type="protein sequence ID" value="GFO09064.1"/>
    <property type="molecule type" value="Genomic_DNA"/>
</dbReference>
<organism evidence="3 4">
    <name type="scientific">Plakobranchus ocellatus</name>
    <dbReference type="NCBI Taxonomy" id="259542"/>
    <lineage>
        <taxon>Eukaryota</taxon>
        <taxon>Metazoa</taxon>
        <taxon>Spiralia</taxon>
        <taxon>Lophotrochozoa</taxon>
        <taxon>Mollusca</taxon>
        <taxon>Gastropoda</taxon>
        <taxon>Heterobranchia</taxon>
        <taxon>Euthyneura</taxon>
        <taxon>Panpulmonata</taxon>
        <taxon>Sacoglossa</taxon>
        <taxon>Placobranchoidea</taxon>
        <taxon>Plakobranchidae</taxon>
        <taxon>Plakobranchus</taxon>
    </lineage>
</organism>
<feature type="region of interest" description="Disordered" evidence="1">
    <location>
        <begin position="87"/>
        <end position="106"/>
    </location>
</feature>
<accession>A0AAV4AMQ1</accession>
<gene>
    <name evidence="3" type="ORF">PoB_003556900</name>
</gene>
<name>A0AAV4AMQ1_9GAST</name>
<evidence type="ECO:0000313" key="3">
    <source>
        <dbReference type="EMBL" id="GFO09064.1"/>
    </source>
</evidence>
<reference evidence="3 4" key="1">
    <citation type="journal article" date="2021" name="Elife">
        <title>Chloroplast acquisition without the gene transfer in kleptoplastic sea slugs, Plakobranchus ocellatus.</title>
        <authorList>
            <person name="Maeda T."/>
            <person name="Takahashi S."/>
            <person name="Yoshida T."/>
            <person name="Shimamura S."/>
            <person name="Takaki Y."/>
            <person name="Nagai Y."/>
            <person name="Toyoda A."/>
            <person name="Suzuki Y."/>
            <person name="Arimoto A."/>
            <person name="Ishii H."/>
            <person name="Satoh N."/>
            <person name="Nishiyama T."/>
            <person name="Hasebe M."/>
            <person name="Maruyama T."/>
            <person name="Minagawa J."/>
            <person name="Obokata J."/>
            <person name="Shigenobu S."/>
        </authorList>
    </citation>
    <scope>NUCLEOTIDE SEQUENCE [LARGE SCALE GENOMIC DNA]</scope>
</reference>
<sequence length="106" mass="11572">MFVACIPRRQALDFISTTGENVEGVMDCPHLAINATTHTLVVSAEKAEDGNLGMVAAAIVVIPVVIFVIGAHNFVLIKKRNAEKSQLIGRGTKKRKYAKQRSHVME</sequence>
<dbReference type="Proteomes" id="UP000735302">
    <property type="component" value="Unassembled WGS sequence"/>
</dbReference>
<comment type="caution">
    <text evidence="3">The sequence shown here is derived from an EMBL/GenBank/DDBJ whole genome shotgun (WGS) entry which is preliminary data.</text>
</comment>
<evidence type="ECO:0000256" key="2">
    <source>
        <dbReference type="SAM" id="Phobius"/>
    </source>
</evidence>
<dbReference type="AlphaFoldDB" id="A0AAV4AMQ1"/>